<dbReference type="PANTHER" id="PTHR30313">
    <property type="entry name" value="DNA PRIMASE"/>
    <property type="match status" value="1"/>
</dbReference>
<dbReference type="RefSeq" id="WP_115829181.1">
    <property type="nucleotide sequence ID" value="NZ_QNUL01000002.1"/>
</dbReference>
<dbReference type="Proteomes" id="UP000256373">
    <property type="component" value="Unassembled WGS sequence"/>
</dbReference>
<comment type="caution">
    <text evidence="5">The sequence shown here is derived from an EMBL/GenBank/DDBJ whole genome shotgun (WGS) entry which is preliminary data.</text>
</comment>
<evidence type="ECO:0000256" key="1">
    <source>
        <dbReference type="ARBA" id="ARBA00022723"/>
    </source>
</evidence>
<sequence length="304" mass="34376">MNFRKNRLSTGQAKQIDLVAYLALLGYKSSKVRNNSHWYYSPLHQEKTPSFVVNRSKNVWYDFGIGKGGSIIDFGILYHKTTIPELLQLLSDGNFLPLVQRPGSTNAEKTEETGKIKIVGNSKLSSPSLLSYIESRGIPLATAEQYCREVRFEISGKNYFGIGFQNDSGGYEIRNPYFKSGSSPKDITTLSIGSDSIAVFEGFFDFLSYQAIREELPRPSTDYLILNSLSFFEKALVPLKEYQSVHLYLDNNDAGRKCTEKALSISAKFKDESGLYRGHEDLNDFLLARRNNPFKKQRKGLRIG</sequence>
<dbReference type="OrthoDB" id="8536512at2"/>
<evidence type="ECO:0000256" key="2">
    <source>
        <dbReference type="ARBA" id="ARBA00022771"/>
    </source>
</evidence>
<evidence type="ECO:0000259" key="4">
    <source>
        <dbReference type="SMART" id="SM00400"/>
    </source>
</evidence>
<dbReference type="GO" id="GO:0008270">
    <property type="term" value="F:zinc ion binding"/>
    <property type="evidence" value="ECO:0007669"/>
    <property type="project" value="UniProtKB-KW"/>
</dbReference>
<gene>
    <name evidence="5" type="ORF">DSL64_03015</name>
</gene>
<dbReference type="SMART" id="SM00400">
    <property type="entry name" value="ZnF_CHCC"/>
    <property type="match status" value="1"/>
</dbReference>
<reference evidence="5 6" key="1">
    <citation type="submission" date="2018-07" db="EMBL/GenBank/DDBJ databases">
        <title>Dyadobacter roseus sp. nov., isolated from rose rhizosphere soil.</title>
        <authorList>
            <person name="Chen L."/>
        </authorList>
    </citation>
    <scope>NUCLEOTIDE SEQUENCE [LARGE SCALE GENOMIC DNA]</scope>
    <source>
        <strain evidence="5 6">RS19</strain>
    </source>
</reference>
<dbReference type="GO" id="GO:0006269">
    <property type="term" value="P:DNA replication, synthesis of primer"/>
    <property type="evidence" value="ECO:0007669"/>
    <property type="project" value="TreeGrafter"/>
</dbReference>
<feature type="domain" description="Zinc finger CHC2-type" evidence="4">
    <location>
        <begin position="40"/>
        <end position="91"/>
    </location>
</feature>
<evidence type="ECO:0000313" key="6">
    <source>
        <dbReference type="Proteomes" id="UP000256373"/>
    </source>
</evidence>
<dbReference type="Gene3D" id="3.90.580.10">
    <property type="entry name" value="Zinc finger, CHC2-type domain"/>
    <property type="match status" value="1"/>
</dbReference>
<dbReference type="PANTHER" id="PTHR30313:SF2">
    <property type="entry name" value="DNA PRIMASE"/>
    <property type="match status" value="1"/>
</dbReference>
<dbReference type="Pfam" id="PF13155">
    <property type="entry name" value="Toprim_2"/>
    <property type="match status" value="1"/>
</dbReference>
<dbReference type="GO" id="GO:0005737">
    <property type="term" value="C:cytoplasm"/>
    <property type="evidence" value="ECO:0007669"/>
    <property type="project" value="TreeGrafter"/>
</dbReference>
<dbReference type="Pfam" id="PF01807">
    <property type="entry name" value="Zn_ribbon_DnaG"/>
    <property type="match status" value="1"/>
</dbReference>
<dbReference type="InterPro" id="IPR050219">
    <property type="entry name" value="DnaG_primase"/>
</dbReference>
<dbReference type="InterPro" id="IPR036977">
    <property type="entry name" value="DNA_primase_Znf_CHC2"/>
</dbReference>
<dbReference type="AlphaFoldDB" id="A0A3D8YFU3"/>
<keyword evidence="6" id="KW-1185">Reference proteome</keyword>
<proteinExistence type="predicted"/>
<dbReference type="GO" id="GO:0003899">
    <property type="term" value="F:DNA-directed RNA polymerase activity"/>
    <property type="evidence" value="ECO:0007669"/>
    <property type="project" value="InterPro"/>
</dbReference>
<evidence type="ECO:0000313" key="5">
    <source>
        <dbReference type="EMBL" id="REA63434.1"/>
    </source>
</evidence>
<name>A0A3D8YFU3_9BACT</name>
<dbReference type="Gene3D" id="3.40.1360.10">
    <property type="match status" value="1"/>
</dbReference>
<organism evidence="5 6">
    <name type="scientific">Dyadobacter luteus</name>
    <dbReference type="NCBI Taxonomy" id="2259619"/>
    <lineage>
        <taxon>Bacteria</taxon>
        <taxon>Pseudomonadati</taxon>
        <taxon>Bacteroidota</taxon>
        <taxon>Cytophagia</taxon>
        <taxon>Cytophagales</taxon>
        <taxon>Spirosomataceae</taxon>
        <taxon>Dyadobacter</taxon>
    </lineage>
</organism>
<dbReference type="InterPro" id="IPR002694">
    <property type="entry name" value="Znf_CHC2"/>
</dbReference>
<dbReference type="GO" id="GO:0003677">
    <property type="term" value="F:DNA binding"/>
    <property type="evidence" value="ECO:0007669"/>
    <property type="project" value="InterPro"/>
</dbReference>
<dbReference type="EMBL" id="QNUL01000002">
    <property type="protein sequence ID" value="REA63434.1"/>
    <property type="molecule type" value="Genomic_DNA"/>
</dbReference>
<protein>
    <submittedName>
        <fullName evidence="5">DNA primase</fullName>
    </submittedName>
</protein>
<keyword evidence="2" id="KW-0863">Zinc-finger</keyword>
<accession>A0A3D8YFU3</accession>
<keyword evidence="1" id="KW-0479">Metal-binding</keyword>
<keyword evidence="3" id="KW-0862">Zinc</keyword>
<evidence type="ECO:0000256" key="3">
    <source>
        <dbReference type="ARBA" id="ARBA00022833"/>
    </source>
</evidence>
<dbReference type="SUPFAM" id="SSF57783">
    <property type="entry name" value="Zinc beta-ribbon"/>
    <property type="match status" value="1"/>
</dbReference>